<feature type="transmembrane region" description="Helical" evidence="1">
    <location>
        <begin position="80"/>
        <end position="97"/>
    </location>
</feature>
<dbReference type="AlphaFoldDB" id="A0A7V7QHT6"/>
<keyword evidence="4" id="KW-1185">Reference proteome</keyword>
<dbReference type="Pfam" id="PF22570">
    <property type="entry name" value="LiaF-TM"/>
    <property type="match status" value="1"/>
</dbReference>
<evidence type="ECO:0000313" key="3">
    <source>
        <dbReference type="EMBL" id="KAB1434551.1"/>
    </source>
</evidence>
<evidence type="ECO:0000259" key="2">
    <source>
        <dbReference type="Pfam" id="PF22570"/>
    </source>
</evidence>
<dbReference type="EMBL" id="WAGX01000008">
    <property type="protein sequence ID" value="KAB1434551.1"/>
    <property type="molecule type" value="Genomic_DNA"/>
</dbReference>
<dbReference type="OrthoDB" id="2249781at2"/>
<reference evidence="3 4" key="2">
    <citation type="submission" date="2020-02" db="EMBL/GenBank/DDBJ databases">
        <title>Candidatus Galacturonibacter soehngenii shows hetero-acetogenic catabolism of galacturonic acid but lacks a canonical carbon monoxide dehydrogenase/acetyl-CoA synthase complex.</title>
        <authorList>
            <person name="Diender M."/>
            <person name="Stouten G.R."/>
            <person name="Petersen J.F."/>
            <person name="Nielsen P.H."/>
            <person name="Dueholm M.S."/>
            <person name="Pronk J.T."/>
            <person name="Van Loosdrecht M.C.M."/>
        </authorList>
    </citation>
    <scope>NUCLEOTIDE SEQUENCE [LARGE SCALE GENOMIC DNA]</scope>
    <source>
        <strain evidence="3">GalUA</strain>
    </source>
</reference>
<dbReference type="InterPro" id="IPR054331">
    <property type="entry name" value="LiaF_TM"/>
</dbReference>
<proteinExistence type="predicted"/>
<accession>A0A7V7QHT6</accession>
<gene>
    <name evidence="3" type="ORF">F7O84_17220</name>
</gene>
<evidence type="ECO:0000256" key="1">
    <source>
        <dbReference type="SAM" id="Phobius"/>
    </source>
</evidence>
<reference evidence="3 4" key="1">
    <citation type="submission" date="2019-09" db="EMBL/GenBank/DDBJ databases">
        <authorList>
            <person name="Valk L.C."/>
        </authorList>
    </citation>
    <scope>NUCLEOTIDE SEQUENCE [LARGE SCALE GENOMIC DNA]</scope>
    <source>
        <strain evidence="3">GalUA</strain>
    </source>
</reference>
<keyword evidence="1" id="KW-0812">Transmembrane</keyword>
<comment type="caution">
    <text evidence="3">The sequence shown here is derived from an EMBL/GenBank/DDBJ whole genome shotgun (WGS) entry which is preliminary data.</text>
</comment>
<sequence length="230" mass="25713">MKKEKIFWGLFFILAGIFLIVSRLGYFTEINIFSLVLTIFLIACIIKSIRHLNFAGILFPAAFLCIIYDEVLGITQITPWPVLGAALFASIGLSIIFHNRYHLGHFKHEEHFTEVIDQDDGKSFHFETTFGSSIKYVNSDDFSQASLSCSFGAMKIYFDNAIIQNENAIIRLDVAFAGVELYIPKGWNVKNKVDSTFGAVDEKNRNQSTGIPSVTLTGSANFSGVTIIYV</sequence>
<name>A0A7V7QHT6_9FIRM</name>
<organism evidence="3 4">
    <name type="scientific">Candidatus Galacturonatibacter soehngenii</name>
    <dbReference type="NCBI Taxonomy" id="2307010"/>
    <lineage>
        <taxon>Bacteria</taxon>
        <taxon>Bacillati</taxon>
        <taxon>Bacillota</taxon>
        <taxon>Clostridia</taxon>
        <taxon>Lachnospirales</taxon>
        <taxon>Lachnospiraceae</taxon>
        <taxon>Candidatus Galacturonatibacter</taxon>
    </lineage>
</organism>
<feature type="transmembrane region" description="Helical" evidence="1">
    <location>
        <begin position="32"/>
        <end position="49"/>
    </location>
</feature>
<protein>
    <recommendedName>
        <fullName evidence="2">LiaF transmembrane domain-containing protein</fullName>
    </recommendedName>
</protein>
<keyword evidence="1" id="KW-1133">Transmembrane helix</keyword>
<keyword evidence="1" id="KW-0472">Membrane</keyword>
<feature type="transmembrane region" description="Helical" evidence="1">
    <location>
        <begin position="56"/>
        <end position="74"/>
    </location>
</feature>
<feature type="domain" description="LiaF transmembrane" evidence="2">
    <location>
        <begin position="7"/>
        <end position="100"/>
    </location>
</feature>
<evidence type="ECO:0000313" key="4">
    <source>
        <dbReference type="Proteomes" id="UP000461768"/>
    </source>
</evidence>
<dbReference type="Proteomes" id="UP000461768">
    <property type="component" value="Unassembled WGS sequence"/>
</dbReference>
<feature type="transmembrane region" description="Helical" evidence="1">
    <location>
        <begin position="7"/>
        <end position="26"/>
    </location>
</feature>